<name>A0A0K2V7D1_LEPSM</name>
<proteinExistence type="predicted"/>
<feature type="non-terminal residue" evidence="2">
    <location>
        <position position="1"/>
    </location>
</feature>
<dbReference type="EMBL" id="HACA01029082">
    <property type="protein sequence ID" value="CDW46443.1"/>
    <property type="molecule type" value="Transcribed_RNA"/>
</dbReference>
<protein>
    <submittedName>
        <fullName evidence="2">Uncharacterized protein</fullName>
    </submittedName>
</protein>
<dbReference type="AlphaFoldDB" id="A0A0K2V7D1"/>
<evidence type="ECO:0000313" key="2">
    <source>
        <dbReference type="EMBL" id="CDW46443.1"/>
    </source>
</evidence>
<feature type="region of interest" description="Disordered" evidence="1">
    <location>
        <begin position="34"/>
        <end position="59"/>
    </location>
</feature>
<accession>A0A0K2V7D1</accession>
<sequence>LVESFQIFFFLVQGITSKEKRLLTYLLPQLHNIRLPQGPPHRNQTPPKHEDKNVQLGIR</sequence>
<organism evidence="2">
    <name type="scientific">Lepeophtheirus salmonis</name>
    <name type="common">Salmon louse</name>
    <name type="synonym">Caligus salmonis</name>
    <dbReference type="NCBI Taxonomy" id="72036"/>
    <lineage>
        <taxon>Eukaryota</taxon>
        <taxon>Metazoa</taxon>
        <taxon>Ecdysozoa</taxon>
        <taxon>Arthropoda</taxon>
        <taxon>Crustacea</taxon>
        <taxon>Multicrustacea</taxon>
        <taxon>Hexanauplia</taxon>
        <taxon>Copepoda</taxon>
        <taxon>Siphonostomatoida</taxon>
        <taxon>Caligidae</taxon>
        <taxon>Lepeophtheirus</taxon>
    </lineage>
</organism>
<reference evidence="2" key="1">
    <citation type="submission" date="2014-05" db="EMBL/GenBank/DDBJ databases">
        <authorList>
            <person name="Chronopoulou M."/>
        </authorList>
    </citation>
    <scope>NUCLEOTIDE SEQUENCE</scope>
    <source>
        <tissue evidence="2">Whole organism</tissue>
    </source>
</reference>
<evidence type="ECO:0000256" key="1">
    <source>
        <dbReference type="SAM" id="MobiDB-lite"/>
    </source>
</evidence>